<name>A0A5M3MRX8_CONPW</name>
<dbReference type="AlphaFoldDB" id="A0A5M3MRX8"/>
<evidence type="ECO:0000313" key="1">
    <source>
        <dbReference type="EMBL" id="EIW81909.1"/>
    </source>
</evidence>
<accession>A0A5M3MRX8</accession>
<gene>
    <name evidence="1" type="ORF">CONPUDRAFT_72276</name>
</gene>
<reference evidence="2" key="1">
    <citation type="journal article" date="2012" name="Science">
        <title>The Paleozoic origin of enzymatic lignin decomposition reconstructed from 31 fungal genomes.</title>
        <authorList>
            <person name="Floudas D."/>
            <person name="Binder M."/>
            <person name="Riley R."/>
            <person name="Barry K."/>
            <person name="Blanchette R.A."/>
            <person name="Henrissat B."/>
            <person name="Martinez A.T."/>
            <person name="Otillar R."/>
            <person name="Spatafora J.W."/>
            <person name="Yadav J.S."/>
            <person name="Aerts A."/>
            <person name="Benoit I."/>
            <person name="Boyd A."/>
            <person name="Carlson A."/>
            <person name="Copeland A."/>
            <person name="Coutinho P.M."/>
            <person name="de Vries R.P."/>
            <person name="Ferreira P."/>
            <person name="Findley K."/>
            <person name="Foster B."/>
            <person name="Gaskell J."/>
            <person name="Glotzer D."/>
            <person name="Gorecki P."/>
            <person name="Heitman J."/>
            <person name="Hesse C."/>
            <person name="Hori C."/>
            <person name="Igarashi K."/>
            <person name="Jurgens J.A."/>
            <person name="Kallen N."/>
            <person name="Kersten P."/>
            <person name="Kohler A."/>
            <person name="Kuees U."/>
            <person name="Kumar T.K.A."/>
            <person name="Kuo A."/>
            <person name="LaButti K."/>
            <person name="Larrondo L.F."/>
            <person name="Lindquist E."/>
            <person name="Ling A."/>
            <person name="Lombard V."/>
            <person name="Lucas S."/>
            <person name="Lundell T."/>
            <person name="Martin R."/>
            <person name="McLaughlin D.J."/>
            <person name="Morgenstern I."/>
            <person name="Morin E."/>
            <person name="Murat C."/>
            <person name="Nagy L.G."/>
            <person name="Nolan M."/>
            <person name="Ohm R.A."/>
            <person name="Patyshakuliyeva A."/>
            <person name="Rokas A."/>
            <person name="Ruiz-Duenas F.J."/>
            <person name="Sabat G."/>
            <person name="Salamov A."/>
            <person name="Samejima M."/>
            <person name="Schmutz J."/>
            <person name="Slot J.C."/>
            <person name="St John F."/>
            <person name="Stenlid J."/>
            <person name="Sun H."/>
            <person name="Sun S."/>
            <person name="Syed K."/>
            <person name="Tsang A."/>
            <person name="Wiebenga A."/>
            <person name="Young D."/>
            <person name="Pisabarro A."/>
            <person name="Eastwood D.C."/>
            <person name="Martin F."/>
            <person name="Cullen D."/>
            <person name="Grigoriev I.V."/>
            <person name="Hibbett D.S."/>
        </authorList>
    </citation>
    <scope>NUCLEOTIDE SEQUENCE [LARGE SCALE GENOMIC DNA]</scope>
    <source>
        <strain evidence="2">RWD-64-598 SS2</strain>
    </source>
</reference>
<organism evidence="1 2">
    <name type="scientific">Coniophora puteana (strain RWD-64-598)</name>
    <name type="common">Brown rot fungus</name>
    <dbReference type="NCBI Taxonomy" id="741705"/>
    <lineage>
        <taxon>Eukaryota</taxon>
        <taxon>Fungi</taxon>
        <taxon>Dikarya</taxon>
        <taxon>Basidiomycota</taxon>
        <taxon>Agaricomycotina</taxon>
        <taxon>Agaricomycetes</taxon>
        <taxon>Agaricomycetidae</taxon>
        <taxon>Boletales</taxon>
        <taxon>Coniophorineae</taxon>
        <taxon>Coniophoraceae</taxon>
        <taxon>Coniophora</taxon>
    </lineage>
</organism>
<dbReference type="EMBL" id="JH711577">
    <property type="protein sequence ID" value="EIW81909.1"/>
    <property type="molecule type" value="Genomic_DNA"/>
</dbReference>
<comment type="caution">
    <text evidence="1">The sequence shown here is derived from an EMBL/GenBank/DDBJ whole genome shotgun (WGS) entry which is preliminary data.</text>
</comment>
<protein>
    <submittedName>
        <fullName evidence="1">Uncharacterized protein</fullName>
    </submittedName>
</protein>
<proteinExistence type="predicted"/>
<sequence>MSFHVNGSATGMIAAATEAAGWAALVDAMQTWTAVQYVSCAFITLYAWDFLLMFSEEVIIQTLCASNNKLTFFHNKELNFNDQGTSLKLPKLLFFFQRRTDTSPSLPEYIGFAVSAGIANSCPHGLLRECNTGYEQAIAPACQKHLQYPEIRRTLAGTLVTTNNFNWKGLTLESVLGALALWHRLKRPKGSICVLFDDVVRIFEY</sequence>
<dbReference type="GeneID" id="19209021"/>
<evidence type="ECO:0000313" key="2">
    <source>
        <dbReference type="Proteomes" id="UP000053558"/>
    </source>
</evidence>
<dbReference type="KEGG" id="cput:CONPUDRAFT_72276"/>
<dbReference type="Proteomes" id="UP000053558">
    <property type="component" value="Unassembled WGS sequence"/>
</dbReference>
<dbReference type="RefSeq" id="XP_007767484.1">
    <property type="nucleotide sequence ID" value="XM_007769294.1"/>
</dbReference>
<keyword evidence="2" id="KW-1185">Reference proteome</keyword>